<evidence type="ECO:0000313" key="2">
    <source>
        <dbReference type="EMBL" id="AFM24730.1"/>
    </source>
</evidence>
<accession>I4C589</accession>
<evidence type="ECO:0000313" key="3">
    <source>
        <dbReference type="Proteomes" id="UP000006055"/>
    </source>
</evidence>
<dbReference type="EMBL" id="CP003360">
    <property type="protein sequence ID" value="AFM24730.1"/>
    <property type="molecule type" value="Genomic_DNA"/>
</dbReference>
<dbReference type="RefSeq" id="WP_014809874.1">
    <property type="nucleotide sequence ID" value="NC_018025.1"/>
</dbReference>
<dbReference type="PATRIC" id="fig|706587.4.peg.2328"/>
<evidence type="ECO:0000256" key="1">
    <source>
        <dbReference type="SAM" id="SignalP"/>
    </source>
</evidence>
<evidence type="ECO:0008006" key="4">
    <source>
        <dbReference type="Google" id="ProtNLM"/>
    </source>
</evidence>
<feature type="chain" id="PRO_5003686967" description="SPOR domain-containing protein" evidence="1">
    <location>
        <begin position="26"/>
        <end position="82"/>
    </location>
</feature>
<reference evidence="3" key="1">
    <citation type="submission" date="2012-06" db="EMBL/GenBank/DDBJ databases">
        <title>Complete sequence of chromosome of Desulfomonile tiedjei DSM 6799.</title>
        <authorList>
            <person name="Lucas S."/>
            <person name="Copeland A."/>
            <person name="Lapidus A."/>
            <person name="Glavina del Rio T."/>
            <person name="Dalin E."/>
            <person name="Tice H."/>
            <person name="Bruce D."/>
            <person name="Goodwin L."/>
            <person name="Pitluck S."/>
            <person name="Peters L."/>
            <person name="Ovchinnikova G."/>
            <person name="Zeytun A."/>
            <person name="Lu M."/>
            <person name="Kyrpides N."/>
            <person name="Mavromatis K."/>
            <person name="Ivanova N."/>
            <person name="Brettin T."/>
            <person name="Detter J.C."/>
            <person name="Han C."/>
            <person name="Larimer F."/>
            <person name="Land M."/>
            <person name="Hauser L."/>
            <person name="Markowitz V."/>
            <person name="Cheng J.-F."/>
            <person name="Hugenholtz P."/>
            <person name="Woyke T."/>
            <person name="Wu D."/>
            <person name="Spring S."/>
            <person name="Schroeder M."/>
            <person name="Brambilla E."/>
            <person name="Klenk H.-P."/>
            <person name="Eisen J.A."/>
        </authorList>
    </citation>
    <scope>NUCLEOTIDE SEQUENCE [LARGE SCALE GENOMIC DNA]</scope>
    <source>
        <strain evidence="3">ATCC 49306 / DSM 6799 / DCB-1</strain>
    </source>
</reference>
<proteinExistence type="predicted"/>
<keyword evidence="1" id="KW-0732">Signal</keyword>
<protein>
    <recommendedName>
        <fullName evidence="4">SPOR domain-containing protein</fullName>
    </recommendedName>
</protein>
<dbReference type="Proteomes" id="UP000006055">
    <property type="component" value="Chromosome"/>
</dbReference>
<feature type="signal peptide" evidence="1">
    <location>
        <begin position="1"/>
        <end position="25"/>
    </location>
</feature>
<keyword evidence="3" id="KW-1185">Reference proteome</keyword>
<dbReference type="HOGENOM" id="CLU_2537143_0_0_7"/>
<organism evidence="2 3">
    <name type="scientific">Desulfomonile tiedjei (strain ATCC 49306 / DSM 6799 / DCB-1)</name>
    <dbReference type="NCBI Taxonomy" id="706587"/>
    <lineage>
        <taxon>Bacteria</taxon>
        <taxon>Pseudomonadati</taxon>
        <taxon>Thermodesulfobacteriota</taxon>
        <taxon>Desulfomonilia</taxon>
        <taxon>Desulfomonilales</taxon>
        <taxon>Desulfomonilaceae</taxon>
        <taxon>Desulfomonile</taxon>
    </lineage>
</organism>
<dbReference type="KEGG" id="dti:Desti_2027"/>
<gene>
    <name evidence="2" type="ordered locus">Desti_2027</name>
</gene>
<sequence length="82" mass="8480">MKKAVQFIMVIVALMAFASATVAVAANEFYVAKDSQGKVSILDKKPADPASIVKGPFASKAEAEKAMKAAQTGKPADPTPGK</sequence>
<dbReference type="AlphaFoldDB" id="I4C589"/>
<name>I4C589_DESTA</name>